<gene>
    <name evidence="2" type="ORF">LCGC14_2354140</name>
</gene>
<evidence type="ECO:0000313" key="2">
    <source>
        <dbReference type="EMBL" id="KKL45585.1"/>
    </source>
</evidence>
<dbReference type="Pfam" id="PF00462">
    <property type="entry name" value="Glutaredoxin"/>
    <property type="match status" value="1"/>
</dbReference>
<dbReference type="Gene3D" id="3.40.30.10">
    <property type="entry name" value="Glutaredoxin"/>
    <property type="match status" value="1"/>
</dbReference>
<proteinExistence type="predicted"/>
<dbReference type="InterPro" id="IPR036249">
    <property type="entry name" value="Thioredoxin-like_sf"/>
</dbReference>
<feature type="domain" description="Glutaredoxin" evidence="1">
    <location>
        <begin position="24"/>
        <end position="58"/>
    </location>
</feature>
<dbReference type="AlphaFoldDB" id="A0A0F9EL09"/>
<reference evidence="2" key="1">
    <citation type="journal article" date="2015" name="Nature">
        <title>Complex archaea that bridge the gap between prokaryotes and eukaryotes.</title>
        <authorList>
            <person name="Spang A."/>
            <person name="Saw J.H."/>
            <person name="Jorgensen S.L."/>
            <person name="Zaremba-Niedzwiedzka K."/>
            <person name="Martijn J."/>
            <person name="Lind A.E."/>
            <person name="van Eijk R."/>
            <person name="Schleper C."/>
            <person name="Guy L."/>
            <person name="Ettema T.J."/>
        </authorList>
    </citation>
    <scope>NUCLEOTIDE SEQUENCE</scope>
</reference>
<comment type="caution">
    <text evidence="2">The sequence shown here is derived from an EMBL/GenBank/DDBJ whole genome shotgun (WGS) entry which is preliminary data.</text>
</comment>
<dbReference type="InterPro" id="IPR002109">
    <property type="entry name" value="Glutaredoxin"/>
</dbReference>
<dbReference type="CDD" id="cd02976">
    <property type="entry name" value="NrdH"/>
    <property type="match status" value="1"/>
</dbReference>
<dbReference type="SUPFAM" id="SSF52833">
    <property type="entry name" value="Thioredoxin-like"/>
    <property type="match status" value="1"/>
</dbReference>
<evidence type="ECO:0000259" key="1">
    <source>
        <dbReference type="Pfam" id="PF00462"/>
    </source>
</evidence>
<accession>A0A0F9EL09</accession>
<protein>
    <recommendedName>
        <fullName evidence="1">Glutaredoxin domain-containing protein</fullName>
    </recommendedName>
</protein>
<organism evidence="2">
    <name type="scientific">marine sediment metagenome</name>
    <dbReference type="NCBI Taxonomy" id="412755"/>
    <lineage>
        <taxon>unclassified sequences</taxon>
        <taxon>metagenomes</taxon>
        <taxon>ecological metagenomes</taxon>
    </lineage>
</organism>
<sequence>MPIEEIIKNFAIDVEGEEEEEENILIFTLSTCQWCKKCKRFLNEKKMKYRYIDVDKIDPKDKATILNHLKSTYQSRISYPFFVCESGHVSGYNPNKYMELLKK</sequence>
<dbReference type="PROSITE" id="PS51354">
    <property type="entry name" value="GLUTAREDOXIN_2"/>
    <property type="match status" value="1"/>
</dbReference>
<dbReference type="EMBL" id="LAZR01034335">
    <property type="protein sequence ID" value="KKL45585.1"/>
    <property type="molecule type" value="Genomic_DNA"/>
</dbReference>
<name>A0A0F9EL09_9ZZZZ</name>